<comment type="subcellular location">
    <subcellularLocation>
        <location evidence="5">Golgi apparatus</location>
        <location evidence="5">Golgi stack membrane</location>
        <topology evidence="5">Single-pass type II membrane protein</topology>
    </subcellularLocation>
</comment>
<dbReference type="GO" id="GO:0032580">
    <property type="term" value="C:Golgi cisterna membrane"/>
    <property type="evidence" value="ECO:0007669"/>
    <property type="project" value="UniProtKB-SubCell"/>
</dbReference>
<dbReference type="InterPro" id="IPR038577">
    <property type="entry name" value="GT10-like_C_sf"/>
</dbReference>
<organism evidence="7 8">
    <name type="scientific">Triparma retinervis</name>
    <dbReference type="NCBI Taxonomy" id="2557542"/>
    <lineage>
        <taxon>Eukaryota</taxon>
        <taxon>Sar</taxon>
        <taxon>Stramenopiles</taxon>
        <taxon>Ochrophyta</taxon>
        <taxon>Bolidophyceae</taxon>
        <taxon>Parmales</taxon>
        <taxon>Triparmaceae</taxon>
        <taxon>Triparma</taxon>
    </lineage>
</organism>
<dbReference type="EMBL" id="BRXZ01000778">
    <property type="protein sequence ID" value="GMH53717.1"/>
    <property type="molecule type" value="Genomic_DNA"/>
</dbReference>
<dbReference type="Gene3D" id="3.40.50.11660">
    <property type="entry name" value="Glycosyl transferase family 10, C-terminal domain"/>
    <property type="match status" value="1"/>
</dbReference>
<dbReference type="Proteomes" id="UP001165082">
    <property type="component" value="Unassembled WGS sequence"/>
</dbReference>
<keyword evidence="5" id="KW-0472">Membrane</keyword>
<protein>
    <recommendedName>
        <fullName evidence="5">Fucosyltransferase</fullName>
        <ecNumber evidence="5">2.4.1.-</ecNumber>
    </recommendedName>
</protein>
<evidence type="ECO:0000259" key="6">
    <source>
        <dbReference type="Pfam" id="PF00852"/>
    </source>
</evidence>
<feature type="non-terminal residue" evidence="7">
    <location>
        <position position="1"/>
    </location>
</feature>
<reference evidence="7" key="1">
    <citation type="submission" date="2022-07" db="EMBL/GenBank/DDBJ databases">
        <title>Genome analysis of Parmales, a sister group of diatoms, reveals the evolutionary specialization of diatoms from phago-mixotrophs to photoautotrophs.</title>
        <authorList>
            <person name="Ban H."/>
            <person name="Sato S."/>
            <person name="Yoshikawa S."/>
            <person name="Kazumasa Y."/>
            <person name="Nakamura Y."/>
            <person name="Ichinomiya M."/>
            <person name="Saitoh K."/>
            <person name="Sato N."/>
            <person name="Blanc-Mathieu R."/>
            <person name="Endo H."/>
            <person name="Kuwata A."/>
            <person name="Ogata H."/>
        </authorList>
    </citation>
    <scope>NUCLEOTIDE SEQUENCE</scope>
</reference>
<sequence length="178" mass="20103">NCDAAGASKRKSMMQSLAALMPLHSYGSCLHNRDEPPVVPGCAPSDRACRKQGVLRRYKFYLAFENDVVEDYVSEKVFDGLLGGTLPVYRGAESVDKLMPSDSRPAIVKISDFGDDMEKLAAHLLRLAGDEEEYNKYFEWKEEDSVERFQAVLDMTAYKYTSLCRICERVQRDKEAGL</sequence>
<dbReference type="Pfam" id="PF00852">
    <property type="entry name" value="Glyco_transf_10"/>
    <property type="match status" value="1"/>
</dbReference>
<dbReference type="GO" id="GO:0046920">
    <property type="term" value="F:alpha-(1-&gt;3)-fucosyltransferase activity"/>
    <property type="evidence" value="ECO:0007669"/>
    <property type="project" value="TreeGrafter"/>
</dbReference>
<dbReference type="PANTHER" id="PTHR11929">
    <property type="entry name" value="ALPHA- 1,3 -FUCOSYLTRANSFERASE"/>
    <property type="match status" value="1"/>
</dbReference>
<keyword evidence="8" id="KW-1185">Reference proteome</keyword>
<evidence type="ECO:0000256" key="2">
    <source>
        <dbReference type="ARBA" id="ARBA00008919"/>
    </source>
</evidence>
<dbReference type="InterPro" id="IPR001503">
    <property type="entry name" value="Glyco_trans_10"/>
</dbReference>
<dbReference type="InterPro" id="IPR055270">
    <property type="entry name" value="Glyco_tran_10_C"/>
</dbReference>
<keyword evidence="5" id="KW-0812">Transmembrane</keyword>
<comment type="caution">
    <text evidence="7">The sequence shown here is derived from an EMBL/GenBank/DDBJ whole genome shotgun (WGS) entry which is preliminary data.</text>
</comment>
<name>A0A9W7DSZ6_9STRA</name>
<evidence type="ECO:0000256" key="3">
    <source>
        <dbReference type="ARBA" id="ARBA00022676"/>
    </source>
</evidence>
<evidence type="ECO:0000256" key="1">
    <source>
        <dbReference type="ARBA" id="ARBA00004922"/>
    </source>
</evidence>
<evidence type="ECO:0000313" key="8">
    <source>
        <dbReference type="Proteomes" id="UP001165082"/>
    </source>
</evidence>
<keyword evidence="4 5" id="KW-0808">Transferase</keyword>
<keyword evidence="3 5" id="KW-0328">Glycosyltransferase</keyword>
<proteinExistence type="inferred from homology"/>
<dbReference type="AlphaFoldDB" id="A0A9W7DSZ6"/>
<evidence type="ECO:0000256" key="4">
    <source>
        <dbReference type="ARBA" id="ARBA00022679"/>
    </source>
</evidence>
<dbReference type="OrthoDB" id="427096at2759"/>
<evidence type="ECO:0000256" key="5">
    <source>
        <dbReference type="RuleBase" id="RU003832"/>
    </source>
</evidence>
<comment type="similarity">
    <text evidence="2 5">Belongs to the glycosyltransferase 10 family.</text>
</comment>
<feature type="domain" description="Fucosyltransferase C-terminal" evidence="6">
    <location>
        <begin position="6"/>
        <end position="175"/>
    </location>
</feature>
<dbReference type="SUPFAM" id="SSF53756">
    <property type="entry name" value="UDP-Glycosyltransferase/glycogen phosphorylase"/>
    <property type="match status" value="1"/>
</dbReference>
<accession>A0A9W7DSZ6</accession>
<dbReference type="EC" id="2.4.1.-" evidence="5"/>
<keyword evidence="5" id="KW-0333">Golgi apparatus</keyword>
<comment type="pathway">
    <text evidence="1">Protein modification; protein glycosylation.</text>
</comment>
<gene>
    <name evidence="7" type="ORF">TrRE_jg7334</name>
</gene>
<evidence type="ECO:0000313" key="7">
    <source>
        <dbReference type="EMBL" id="GMH53717.1"/>
    </source>
</evidence>
<dbReference type="PANTHER" id="PTHR11929:SF194">
    <property type="entry name" value="ALPHA-(1,3)-FUCOSYLTRANSFERASE 10"/>
    <property type="match status" value="1"/>
</dbReference>